<sequence>MSSCIKAMNGSECLGSTEGDLEMIWVRYQRKKTQTKKKWYEDVTQMELEETQKDRDGIPRTGRYRMALEGDHVHISLDLQPVYNSNKQLFSKMRFHNKQKKHDANCHKPVANGVGMHSMPMQRTSPANLTDSNSSSFTRSSNSITPRFEDEDFSEFHDLFTRPPPKAPLIVVSRPPLTPEEIIQEFRVLRDRMTELEEQLIRALKANGHS</sequence>
<feature type="compositionally biased region" description="Low complexity" evidence="1">
    <location>
        <begin position="132"/>
        <end position="143"/>
    </location>
</feature>
<gene>
    <name evidence="2" type="ORF">BDP27DRAFT_1407234</name>
</gene>
<reference evidence="2" key="1">
    <citation type="submission" date="2020-11" db="EMBL/GenBank/DDBJ databases">
        <authorList>
            <consortium name="DOE Joint Genome Institute"/>
            <person name="Ahrendt S."/>
            <person name="Riley R."/>
            <person name="Andreopoulos W."/>
            <person name="Labutti K."/>
            <person name="Pangilinan J."/>
            <person name="Ruiz-Duenas F.J."/>
            <person name="Barrasa J.M."/>
            <person name="Sanchez-Garcia M."/>
            <person name="Camarero S."/>
            <person name="Miyauchi S."/>
            <person name="Serrano A."/>
            <person name="Linde D."/>
            <person name="Babiker R."/>
            <person name="Drula E."/>
            <person name="Ayuso-Fernandez I."/>
            <person name="Pacheco R."/>
            <person name="Padilla G."/>
            <person name="Ferreira P."/>
            <person name="Barriuso J."/>
            <person name="Kellner H."/>
            <person name="Castanera R."/>
            <person name="Alfaro M."/>
            <person name="Ramirez L."/>
            <person name="Pisabarro A.G."/>
            <person name="Kuo A."/>
            <person name="Tritt A."/>
            <person name="Lipzen A."/>
            <person name="He G."/>
            <person name="Yan M."/>
            <person name="Ng V."/>
            <person name="Cullen D."/>
            <person name="Martin F."/>
            <person name="Rosso M.-N."/>
            <person name="Henrissat B."/>
            <person name="Hibbett D."/>
            <person name="Martinez A.T."/>
            <person name="Grigoriev I.V."/>
        </authorList>
    </citation>
    <scope>NUCLEOTIDE SEQUENCE</scope>
    <source>
        <strain evidence="2">AH 40177</strain>
    </source>
</reference>
<proteinExistence type="predicted"/>
<organism evidence="2 3">
    <name type="scientific">Rhodocollybia butyracea</name>
    <dbReference type="NCBI Taxonomy" id="206335"/>
    <lineage>
        <taxon>Eukaryota</taxon>
        <taxon>Fungi</taxon>
        <taxon>Dikarya</taxon>
        <taxon>Basidiomycota</taxon>
        <taxon>Agaricomycotina</taxon>
        <taxon>Agaricomycetes</taxon>
        <taxon>Agaricomycetidae</taxon>
        <taxon>Agaricales</taxon>
        <taxon>Marasmiineae</taxon>
        <taxon>Omphalotaceae</taxon>
        <taxon>Rhodocollybia</taxon>
    </lineage>
</organism>
<dbReference type="AlphaFoldDB" id="A0A9P5TYW2"/>
<name>A0A9P5TYW2_9AGAR</name>
<dbReference type="EMBL" id="JADNRY010000255">
    <property type="protein sequence ID" value="KAF9060211.1"/>
    <property type="molecule type" value="Genomic_DNA"/>
</dbReference>
<feature type="region of interest" description="Disordered" evidence="1">
    <location>
        <begin position="123"/>
        <end position="145"/>
    </location>
</feature>
<dbReference type="Proteomes" id="UP000772434">
    <property type="component" value="Unassembled WGS sequence"/>
</dbReference>
<protein>
    <submittedName>
        <fullName evidence="2">Uncharacterized protein</fullName>
    </submittedName>
</protein>
<keyword evidence="3" id="KW-1185">Reference proteome</keyword>
<comment type="caution">
    <text evidence="2">The sequence shown here is derived from an EMBL/GenBank/DDBJ whole genome shotgun (WGS) entry which is preliminary data.</text>
</comment>
<evidence type="ECO:0000256" key="1">
    <source>
        <dbReference type="SAM" id="MobiDB-lite"/>
    </source>
</evidence>
<evidence type="ECO:0000313" key="2">
    <source>
        <dbReference type="EMBL" id="KAF9060211.1"/>
    </source>
</evidence>
<accession>A0A9P5TYW2</accession>
<evidence type="ECO:0000313" key="3">
    <source>
        <dbReference type="Proteomes" id="UP000772434"/>
    </source>
</evidence>